<feature type="transmembrane region" description="Helical" evidence="11">
    <location>
        <begin position="26"/>
        <end position="46"/>
    </location>
</feature>
<evidence type="ECO:0000256" key="8">
    <source>
        <dbReference type="ARBA" id="ARBA00023032"/>
    </source>
</evidence>
<evidence type="ECO:0000256" key="4">
    <source>
        <dbReference type="ARBA" id="ARBA00022519"/>
    </source>
</evidence>
<dbReference type="Proteomes" id="UP000054639">
    <property type="component" value="Unassembled WGS sequence"/>
</dbReference>
<dbReference type="Pfam" id="PF07264">
    <property type="entry name" value="EI24"/>
    <property type="match status" value="1"/>
</dbReference>
<dbReference type="GO" id="GO:0019344">
    <property type="term" value="P:cysteine biosynthetic process"/>
    <property type="evidence" value="ECO:0007669"/>
    <property type="project" value="UniProtKB-KW"/>
</dbReference>
<reference evidence="13 15" key="2">
    <citation type="submission" date="2018-06" db="EMBL/GenBank/DDBJ databases">
        <authorList>
            <consortium name="Pathogen Informatics"/>
            <person name="Doyle S."/>
        </authorList>
    </citation>
    <scope>NUCLEOTIDE SEQUENCE [LARGE SCALE GENOMIC DNA]</scope>
    <source>
        <strain evidence="13 15">NCTC12376</strain>
    </source>
</reference>
<evidence type="ECO:0000256" key="7">
    <source>
        <dbReference type="ARBA" id="ARBA00022989"/>
    </source>
</evidence>
<feature type="transmembrane region" description="Helical" evidence="11">
    <location>
        <begin position="135"/>
        <end position="154"/>
    </location>
</feature>
<protein>
    <submittedName>
        <fullName evidence="12 13">Sulfate transport protein CysZ</fullName>
    </submittedName>
</protein>
<evidence type="ECO:0000256" key="11">
    <source>
        <dbReference type="SAM" id="Phobius"/>
    </source>
</evidence>
<dbReference type="GO" id="GO:0009675">
    <property type="term" value="F:high-affinity sulfate:proton symporter activity"/>
    <property type="evidence" value="ECO:0007669"/>
    <property type="project" value="TreeGrafter"/>
</dbReference>
<keyword evidence="7 11" id="KW-1133">Transmembrane helix</keyword>
<dbReference type="EMBL" id="LNYR01000006">
    <property type="protein sequence ID" value="KTD52767.1"/>
    <property type="molecule type" value="Genomic_DNA"/>
</dbReference>
<keyword evidence="14" id="KW-1185">Reference proteome</keyword>
<evidence type="ECO:0000256" key="9">
    <source>
        <dbReference type="ARBA" id="ARBA00023136"/>
    </source>
</evidence>
<accession>A0A378KXQ2</accession>
<evidence type="ECO:0000256" key="1">
    <source>
        <dbReference type="ARBA" id="ARBA00004141"/>
    </source>
</evidence>
<organism evidence="13 15">
    <name type="scientific">Legionella quateirensis</name>
    <dbReference type="NCBI Taxonomy" id="45072"/>
    <lineage>
        <taxon>Bacteria</taxon>
        <taxon>Pseudomonadati</taxon>
        <taxon>Pseudomonadota</taxon>
        <taxon>Gammaproteobacteria</taxon>
        <taxon>Legionellales</taxon>
        <taxon>Legionellaceae</taxon>
        <taxon>Legionella</taxon>
    </lineage>
</organism>
<dbReference type="RefSeq" id="WP_058472806.1">
    <property type="nucleotide sequence ID" value="NZ_CAAAIL010000011.1"/>
</dbReference>
<dbReference type="OrthoDB" id="5292355at2"/>
<dbReference type="STRING" id="45072.Lqua_0600"/>
<evidence type="ECO:0000256" key="2">
    <source>
        <dbReference type="ARBA" id="ARBA00022448"/>
    </source>
</evidence>
<evidence type="ECO:0000256" key="10">
    <source>
        <dbReference type="ARBA" id="ARBA00023192"/>
    </source>
</evidence>
<keyword evidence="6 11" id="KW-0812">Transmembrane</keyword>
<evidence type="ECO:0000313" key="15">
    <source>
        <dbReference type="Proteomes" id="UP000254230"/>
    </source>
</evidence>
<keyword evidence="2" id="KW-0813">Transport</keyword>
<reference evidence="12 14" key="1">
    <citation type="submission" date="2015-11" db="EMBL/GenBank/DDBJ databases">
        <title>Genomic analysis of 38 Legionella species identifies large and diverse effector repertoires.</title>
        <authorList>
            <person name="Burstein D."/>
            <person name="Amaro F."/>
            <person name="Zusman T."/>
            <person name="Lifshitz Z."/>
            <person name="Cohen O."/>
            <person name="Gilbert J.A."/>
            <person name="Pupko T."/>
            <person name="Shuman H.A."/>
            <person name="Segal G."/>
        </authorList>
    </citation>
    <scope>NUCLEOTIDE SEQUENCE [LARGE SCALE GENOMIC DNA]</scope>
    <source>
        <strain evidence="12 14">ATCC 49507</strain>
    </source>
</reference>
<evidence type="ECO:0000256" key="3">
    <source>
        <dbReference type="ARBA" id="ARBA00022475"/>
    </source>
</evidence>
<dbReference type="EMBL" id="UGOW01000001">
    <property type="protein sequence ID" value="STY19186.1"/>
    <property type="molecule type" value="Genomic_DNA"/>
</dbReference>
<dbReference type="GO" id="GO:0005886">
    <property type="term" value="C:plasma membrane"/>
    <property type="evidence" value="ECO:0007669"/>
    <property type="project" value="TreeGrafter"/>
</dbReference>
<dbReference type="GO" id="GO:0000103">
    <property type="term" value="P:sulfate assimilation"/>
    <property type="evidence" value="ECO:0007669"/>
    <property type="project" value="TreeGrafter"/>
</dbReference>
<keyword evidence="8" id="KW-0764">Sulfate transport</keyword>
<evidence type="ECO:0000256" key="5">
    <source>
        <dbReference type="ARBA" id="ARBA00022605"/>
    </source>
</evidence>
<dbReference type="PANTHER" id="PTHR37468">
    <property type="entry name" value="SULFATE TRANSPORTER CYSZ"/>
    <property type="match status" value="1"/>
</dbReference>
<feature type="transmembrane region" description="Helical" evidence="11">
    <location>
        <begin position="200"/>
        <end position="226"/>
    </location>
</feature>
<keyword evidence="3" id="KW-1003">Cell membrane</keyword>
<proteinExistence type="predicted"/>
<name>A0A378KXQ2_9GAMM</name>
<feature type="transmembrane region" description="Helical" evidence="11">
    <location>
        <begin position="66"/>
        <end position="95"/>
    </location>
</feature>
<evidence type="ECO:0000313" key="14">
    <source>
        <dbReference type="Proteomes" id="UP000054639"/>
    </source>
</evidence>
<evidence type="ECO:0000313" key="13">
    <source>
        <dbReference type="EMBL" id="STY19186.1"/>
    </source>
</evidence>
<keyword evidence="5" id="KW-0028">Amino-acid biosynthesis</keyword>
<dbReference type="PANTHER" id="PTHR37468:SF1">
    <property type="entry name" value="SULFATE TRANSPORTER CYSZ"/>
    <property type="match status" value="1"/>
</dbReference>
<dbReference type="NCBIfam" id="NF003433">
    <property type="entry name" value="PRK04949.1"/>
    <property type="match status" value="1"/>
</dbReference>
<dbReference type="AlphaFoldDB" id="A0A378KXQ2"/>
<gene>
    <name evidence="13" type="primary">cysZ</name>
    <name evidence="12" type="ORF">Lqua_0600</name>
    <name evidence="13" type="ORF">NCTC12376_03017</name>
</gene>
<evidence type="ECO:0000313" key="12">
    <source>
        <dbReference type="EMBL" id="KTD52767.1"/>
    </source>
</evidence>
<dbReference type="InterPro" id="IPR059112">
    <property type="entry name" value="CysZ/EI24"/>
</dbReference>
<evidence type="ECO:0000256" key="6">
    <source>
        <dbReference type="ARBA" id="ARBA00022692"/>
    </source>
</evidence>
<comment type="subcellular location">
    <subcellularLocation>
        <location evidence="1">Membrane</location>
        <topology evidence="1">Multi-pass membrane protein</topology>
    </subcellularLocation>
</comment>
<sequence length="247" mass="28952">MNQFFHGMLYLLQGFQHLLTHGLKRFIIVPMALNFILFAGLFYFTYHYVFSFTSYYLDKLPSWLSVLSGIFFIIFIISFFLLFFSLFTVVFNVIAAPFNGLLAEKTQIILYNSRPPSLPFFKMALRTMKRQGEFLKFYLLRFFGICLLFFVPFIQPVYPFLWFLFTSWMISVQYQDFAMDNNLVSFQDLKQNVKNNKMRSLGFGTCINLVSFIPIVNILVMPAAVIGSTMLFCENNKHLRRTSPSPN</sequence>
<keyword evidence="4" id="KW-0997">Cell inner membrane</keyword>
<keyword evidence="10" id="KW-0198">Cysteine biosynthesis</keyword>
<keyword evidence="9 11" id="KW-0472">Membrane</keyword>
<dbReference type="InterPro" id="IPR050480">
    <property type="entry name" value="CysZ-like"/>
</dbReference>
<dbReference type="Proteomes" id="UP000254230">
    <property type="component" value="Unassembled WGS sequence"/>
</dbReference>